<proteinExistence type="predicted"/>
<sequence length="67" mass="7411">MSLPVGSASNDISVLFTCHKLVPTHPNPFLIQFTTSVFLGQNRKCPVQTLPYLDSCRNIPIQANHMA</sequence>
<dbReference type="Proteomes" id="UP000694892">
    <property type="component" value="Chromosome 8L"/>
</dbReference>
<protein>
    <submittedName>
        <fullName evidence="1">Uncharacterized protein</fullName>
    </submittedName>
</protein>
<gene>
    <name evidence="1" type="ORF">XELAEV_18040052mg</name>
</gene>
<evidence type="ECO:0000313" key="1">
    <source>
        <dbReference type="EMBL" id="OCT68763.1"/>
    </source>
</evidence>
<name>A0A974H8L0_XENLA</name>
<organism evidence="1 2">
    <name type="scientific">Xenopus laevis</name>
    <name type="common">African clawed frog</name>
    <dbReference type="NCBI Taxonomy" id="8355"/>
    <lineage>
        <taxon>Eukaryota</taxon>
        <taxon>Metazoa</taxon>
        <taxon>Chordata</taxon>
        <taxon>Craniata</taxon>
        <taxon>Vertebrata</taxon>
        <taxon>Euteleostomi</taxon>
        <taxon>Amphibia</taxon>
        <taxon>Batrachia</taxon>
        <taxon>Anura</taxon>
        <taxon>Pipoidea</taxon>
        <taxon>Pipidae</taxon>
        <taxon>Xenopodinae</taxon>
        <taxon>Xenopus</taxon>
        <taxon>Xenopus</taxon>
    </lineage>
</organism>
<dbReference type="EMBL" id="CM004480">
    <property type="protein sequence ID" value="OCT68763.1"/>
    <property type="molecule type" value="Genomic_DNA"/>
</dbReference>
<accession>A0A974H8L0</accession>
<evidence type="ECO:0000313" key="2">
    <source>
        <dbReference type="Proteomes" id="UP000694892"/>
    </source>
</evidence>
<dbReference type="AlphaFoldDB" id="A0A974H8L0"/>
<reference evidence="2" key="1">
    <citation type="journal article" date="2016" name="Nature">
        <title>Genome evolution in the allotetraploid frog Xenopus laevis.</title>
        <authorList>
            <person name="Session A.M."/>
            <person name="Uno Y."/>
            <person name="Kwon T."/>
            <person name="Chapman J.A."/>
            <person name="Toyoda A."/>
            <person name="Takahashi S."/>
            <person name="Fukui A."/>
            <person name="Hikosaka A."/>
            <person name="Suzuki A."/>
            <person name="Kondo M."/>
            <person name="van Heeringen S.J."/>
            <person name="Quigley I."/>
            <person name="Heinz S."/>
            <person name="Ogino H."/>
            <person name="Ochi H."/>
            <person name="Hellsten U."/>
            <person name="Lyons J.B."/>
            <person name="Simakov O."/>
            <person name="Putnam N."/>
            <person name="Stites J."/>
            <person name="Kuroki Y."/>
            <person name="Tanaka T."/>
            <person name="Michiue T."/>
            <person name="Watanabe M."/>
            <person name="Bogdanovic O."/>
            <person name="Lister R."/>
            <person name="Georgiou G."/>
            <person name="Paranjpe S.S."/>
            <person name="van Kruijsbergen I."/>
            <person name="Shu S."/>
            <person name="Carlson J."/>
            <person name="Kinoshita T."/>
            <person name="Ohta Y."/>
            <person name="Mawaribuchi S."/>
            <person name="Jenkins J."/>
            <person name="Grimwood J."/>
            <person name="Schmutz J."/>
            <person name="Mitros T."/>
            <person name="Mozaffari S.V."/>
            <person name="Suzuki Y."/>
            <person name="Haramoto Y."/>
            <person name="Yamamoto T.S."/>
            <person name="Takagi C."/>
            <person name="Heald R."/>
            <person name="Miller K."/>
            <person name="Haudenschild C."/>
            <person name="Kitzman J."/>
            <person name="Nakayama T."/>
            <person name="Izutsu Y."/>
            <person name="Robert J."/>
            <person name="Fortriede J."/>
            <person name="Burns K."/>
            <person name="Lotay V."/>
            <person name="Karimi K."/>
            <person name="Yasuoka Y."/>
            <person name="Dichmann D.S."/>
            <person name="Flajnik M.F."/>
            <person name="Houston D.W."/>
            <person name="Shendure J."/>
            <person name="DuPasquier L."/>
            <person name="Vize P.D."/>
            <person name="Zorn A.M."/>
            <person name="Ito M."/>
            <person name="Marcotte E.M."/>
            <person name="Wallingford J.B."/>
            <person name="Ito Y."/>
            <person name="Asashima M."/>
            <person name="Ueno N."/>
            <person name="Matsuda Y."/>
            <person name="Veenstra G.J."/>
            <person name="Fujiyama A."/>
            <person name="Harland R.M."/>
            <person name="Taira M."/>
            <person name="Rokhsar D.S."/>
        </authorList>
    </citation>
    <scope>NUCLEOTIDE SEQUENCE [LARGE SCALE GENOMIC DNA]</scope>
    <source>
        <strain evidence="2">J</strain>
    </source>
</reference>